<protein>
    <submittedName>
        <fullName evidence="2">Uncharacterized protein</fullName>
    </submittedName>
</protein>
<keyword evidence="3" id="KW-1185">Reference proteome</keyword>
<dbReference type="OrthoDB" id="10667035at2759"/>
<feature type="coiled-coil region" evidence="1">
    <location>
        <begin position="286"/>
        <end position="362"/>
    </location>
</feature>
<accession>A0A0F4GN90</accession>
<reference evidence="2 3" key="1">
    <citation type="submission" date="2015-03" db="EMBL/GenBank/DDBJ databases">
        <title>RNA-seq based gene annotation and comparative genomics of four Zymoseptoria species reveal species-specific pathogenicity related genes and transposable element activity.</title>
        <authorList>
            <person name="Grandaubert J."/>
            <person name="Bhattacharyya A."/>
            <person name="Stukenbrock E.H."/>
        </authorList>
    </citation>
    <scope>NUCLEOTIDE SEQUENCE [LARGE SCALE GENOMIC DNA]</scope>
    <source>
        <strain evidence="2 3">Zb18110</strain>
    </source>
</reference>
<gene>
    <name evidence="2" type="ORF">TI39_contig408g00005</name>
</gene>
<organism evidence="2 3">
    <name type="scientific">Zymoseptoria brevis</name>
    <dbReference type="NCBI Taxonomy" id="1047168"/>
    <lineage>
        <taxon>Eukaryota</taxon>
        <taxon>Fungi</taxon>
        <taxon>Dikarya</taxon>
        <taxon>Ascomycota</taxon>
        <taxon>Pezizomycotina</taxon>
        <taxon>Dothideomycetes</taxon>
        <taxon>Dothideomycetidae</taxon>
        <taxon>Mycosphaerellales</taxon>
        <taxon>Mycosphaerellaceae</taxon>
        <taxon>Zymoseptoria</taxon>
    </lineage>
</organism>
<dbReference type="AlphaFoldDB" id="A0A0F4GN90"/>
<evidence type="ECO:0000256" key="1">
    <source>
        <dbReference type="SAM" id="Coils"/>
    </source>
</evidence>
<keyword evidence="1" id="KW-0175">Coiled coil</keyword>
<dbReference type="Proteomes" id="UP000033647">
    <property type="component" value="Unassembled WGS sequence"/>
</dbReference>
<name>A0A0F4GN90_9PEZI</name>
<evidence type="ECO:0000313" key="2">
    <source>
        <dbReference type="EMBL" id="KJX98517.1"/>
    </source>
</evidence>
<proteinExistence type="predicted"/>
<dbReference type="EMBL" id="LAFY01000400">
    <property type="protein sequence ID" value="KJX98517.1"/>
    <property type="molecule type" value="Genomic_DNA"/>
</dbReference>
<comment type="caution">
    <text evidence="2">The sequence shown here is derived from an EMBL/GenBank/DDBJ whole genome shotgun (WGS) entry which is preliminary data.</text>
</comment>
<evidence type="ECO:0000313" key="3">
    <source>
        <dbReference type="Proteomes" id="UP000033647"/>
    </source>
</evidence>
<sequence length="503" mass="56244">MSPPKKSTKYNLRNVGLLASEREMNQDRLRNYENLSYSQVLDNKRLCFSPTWVRNALAWCAKHQVSAHCLPQGPKELIDYMHAVGWTVSDSELFEILAKKLLAWTQRWITNQKLSPAMVEIKRNPTQRCLADWDATWADYTLAWTDPAFDFVLGQTSVERPKATPSLPPRKPRLRSYKAIDALVEAATEYLESVGPDYEPEAESEAEYFEYESDAEVNTEMEMDMEIEEMEDMEETEEVETVAEKAAEAQVKKAAEAQVKKAAEIQVKKAAEAQVKKAAEIQAKKIAEAQAQKAAEAQAKKAAEAQAKKTAEAQAKKAAEAQAQKAAVAQAKKTAEAQAKKAAEAEAQKAAEAQAKKTAEVQAKKAAEAKVAKAKAVEVHISRTIFDAAVSHPLFEDWHYGEQVEITSYDEAIFESAKRLEQFKRWWQEHLSEKKQADSEDQANAAKEQADAEKQAQNLLVYNAILKLKAEKKAAELEGAFEVCPPSSGMMSKQAKKFRTVRI</sequence>
<dbReference type="STRING" id="1047168.A0A0F4GN90"/>